<dbReference type="OrthoDB" id="5099051at2759"/>
<reference evidence="1 2" key="1">
    <citation type="submission" date="2020-05" db="EMBL/GenBank/DDBJ databases">
        <title>Identification and distribution of gene clusters putatively required for synthesis of sphingolipid metabolism inhibitors in phylogenetically diverse species of the filamentous fungus Fusarium.</title>
        <authorList>
            <person name="Kim H.-S."/>
            <person name="Busman M."/>
            <person name="Brown D.W."/>
            <person name="Divon H."/>
            <person name="Uhlig S."/>
            <person name="Proctor R.H."/>
        </authorList>
    </citation>
    <scope>NUCLEOTIDE SEQUENCE [LARGE SCALE GENOMIC DNA]</scope>
    <source>
        <strain evidence="1 2">NRRL 66235</strain>
    </source>
</reference>
<name>A0A8H5Y1C3_9HYPO</name>
<comment type="caution">
    <text evidence="1">The sequence shown here is derived from an EMBL/GenBank/DDBJ whole genome shotgun (WGS) entry which is preliminary data.</text>
</comment>
<gene>
    <name evidence="1" type="ORF">FMUND_12757</name>
</gene>
<evidence type="ECO:0000313" key="1">
    <source>
        <dbReference type="EMBL" id="KAF5703998.1"/>
    </source>
</evidence>
<protein>
    <submittedName>
        <fullName evidence="1">Uncharacterized protein</fullName>
    </submittedName>
</protein>
<dbReference type="EMBL" id="JAAOAN010000534">
    <property type="protein sequence ID" value="KAF5703998.1"/>
    <property type="molecule type" value="Genomic_DNA"/>
</dbReference>
<proteinExistence type="predicted"/>
<dbReference type="Proteomes" id="UP000544331">
    <property type="component" value="Unassembled WGS sequence"/>
</dbReference>
<sequence>MLPKHHYPSPFPPEDPVIRAADLMAVIRDNLIEHPMSTARPHLAMLPMYHYPPPLPPPPENPEMRAAHLQATMRDDLVDHYRRPSFKILSCQIYIYIYIKELHDERHVQIVKDADEQIHVPSPARKRRMSASAVTAALHGLDIGQLKENQDNHITFNIKAQSTGWLHLLLGVDGQLLPGFHAGTIARLGVGPCAGLVVRLEIIVGKFRQPHMHFKFGIRNGGRPVIFMDLIVPLDYLVDAITLNSINADDTNSLAPLRMFNAIDISELANHVKGSDVLGEKLEDLDMSNPVNHIHLVAEKVPHLRIDIDRSEVFVIDNLEFKRNLKMHPSAMQDIASAVASQFRKKGKGFLEAWFIQEESFDRCWPDILADVTQFSKPYADYLVDTRYGYADLTFGNLGHIDPDDRPDRPNKAVTFFIGAEHRTVAFITSAAEEQEMQEKRASTLLDTPIRAVVWRDEFSSWKPKYNDLEVYDIFFTIFHITSR</sequence>
<accession>A0A8H5Y1C3</accession>
<keyword evidence="2" id="KW-1185">Reference proteome</keyword>
<organism evidence="1 2">
    <name type="scientific">Fusarium mundagurra</name>
    <dbReference type="NCBI Taxonomy" id="1567541"/>
    <lineage>
        <taxon>Eukaryota</taxon>
        <taxon>Fungi</taxon>
        <taxon>Dikarya</taxon>
        <taxon>Ascomycota</taxon>
        <taxon>Pezizomycotina</taxon>
        <taxon>Sordariomycetes</taxon>
        <taxon>Hypocreomycetidae</taxon>
        <taxon>Hypocreales</taxon>
        <taxon>Nectriaceae</taxon>
        <taxon>Fusarium</taxon>
        <taxon>Fusarium fujikuroi species complex</taxon>
    </lineage>
</organism>
<dbReference type="AlphaFoldDB" id="A0A8H5Y1C3"/>
<evidence type="ECO:0000313" key="2">
    <source>
        <dbReference type="Proteomes" id="UP000544331"/>
    </source>
</evidence>